<dbReference type="STRING" id="1081109.A0A167ZQT4"/>
<feature type="transmembrane region" description="Helical" evidence="11">
    <location>
        <begin position="232"/>
        <end position="257"/>
    </location>
</feature>
<dbReference type="PANTHER" id="PTHR19229:SF36">
    <property type="entry name" value="ATP-BINDING CASSETTE SUB-FAMILY A MEMBER 2"/>
    <property type="match status" value="1"/>
</dbReference>
<keyword evidence="3" id="KW-0813">Transport</keyword>
<feature type="transmembrane region" description="Helical" evidence="11">
    <location>
        <begin position="1089"/>
        <end position="1114"/>
    </location>
</feature>
<evidence type="ECO:0000256" key="9">
    <source>
        <dbReference type="ARBA" id="ARBA00023136"/>
    </source>
</evidence>
<comment type="subcellular location">
    <subcellularLocation>
        <location evidence="1">Membrane</location>
        <topology evidence="1">Multi-pass membrane protein</topology>
    </subcellularLocation>
</comment>
<feature type="transmembrane region" description="Helical" evidence="11">
    <location>
        <begin position="1050"/>
        <end position="1068"/>
    </location>
</feature>
<feature type="transmembrane region" description="Helical" evidence="11">
    <location>
        <begin position="318"/>
        <end position="338"/>
    </location>
</feature>
<evidence type="ECO:0000256" key="5">
    <source>
        <dbReference type="ARBA" id="ARBA00022737"/>
    </source>
</evidence>
<dbReference type="FunFam" id="3.40.50.300:FF:001345">
    <property type="entry name" value="Related to ABC transporter"/>
    <property type="match status" value="1"/>
</dbReference>
<keyword evidence="6" id="KW-0547">Nucleotide-binding</keyword>
<dbReference type="GO" id="GO:0005319">
    <property type="term" value="F:lipid transporter activity"/>
    <property type="evidence" value="ECO:0007669"/>
    <property type="project" value="TreeGrafter"/>
</dbReference>
<dbReference type="SMART" id="SM00382">
    <property type="entry name" value="AAA"/>
    <property type="match status" value="2"/>
</dbReference>
<keyword evidence="5" id="KW-0677">Repeat</keyword>
<dbReference type="GO" id="GO:0016020">
    <property type="term" value="C:membrane"/>
    <property type="evidence" value="ECO:0007669"/>
    <property type="project" value="UniProtKB-SubCell"/>
</dbReference>
<dbReference type="GO" id="GO:0016887">
    <property type="term" value="F:ATP hydrolysis activity"/>
    <property type="evidence" value="ECO:0007669"/>
    <property type="project" value="InterPro"/>
</dbReference>
<name>A0A167ZQT4_9HYPO</name>
<sequence length="1656" mass="180381">MALRRQIWTLIIKNLRWLLLRHAILCALMALIIPIALAAFFTFAKDFFIPPANYGISPVRPVMRLSDAFAVAEDSGRNKVVLINNGNRGGSIDRVLDGLASAVGESGSMHVLKADNEDNLTTICRSNLRGVTSCFGAVVMRSSPNEGPDGVWNYTIRTDAAFWSEPIKFKVDSSVNVQQVYLLPIQRAVDRLIAGVNGSDSGPLANSQELAFTSLTQSARTIKVRQAYSNAIINYMGVAFIANLLWITYHLTGFMAAERESGMSQLIDAMMPVSRPWMAPVARIVAHHLSFSTVYAPAWIVGSIIIWNGVFSDTNAAVVLFFNLLAGLALTSLSVLFASCFRRAQLSGITAILSILLLGILAQALTQPNTGPVLVLSLLFTPCTFVYFMTFMARFEKQGKPSNLLVRAPNSPWNVPGIVFFVILLIHIFIYPLLAVLVETKRWGSSPNGRAVQTSRHCVDRGRDVLPDDAVQLNNMTKIYDPSFLSRVFSLLSKPRESVIAVKDLTLRIRRGQIVALLGANGSGKSTTLDAIAGLHRVTSGSIAVDARGDGMGGLGIAPQKNVLWDDLTVEEHLTIFNRLKAPEAPATSEEILDLIGAIDLLPKRHALAKTLSGGQKRKLQLGIMLTGGSAVCCVDEVSSGLDPLSRRKIWDILLAERGKRTLILTTHFLDEADLLADHIAILSKGTLRAEGSSVELKNRFGGGYRVHVSGKTEKARLATLEGVGMQESVDSTTYLASTSGLAARVIKNLDAQGVSDYRFLGPTIEDVFLQLAEEAKDEGASRAANKGAQVRADETAQHVKDDSGASESAITRVTVRADKTTEADVPSSRQDSSSSRQGSAYQDMELLDGRRVGYIDQAVILFRKRMIVLRREWKMYLVAFILPILAAGLTSLYVRGRPRTGCSAADQASSFSTEDAFTQVKDDKRIVFLAGPPNKVTAADMSRLLRPVFDGSRKGGAIGATALSNLQLVDSFDAWQKFIKENYLNVTTAIWLGDDSSRPTLGWAANLFITSAITAQQFLDVLVTNMTIATTWASFDVPFNPEISDALQLVVYMCLALSCYPAFFSLYPSNERRRFVRALQYSNGVRPFPLWAAYTLFDFAFVLVASAIVTGLWAGLSDVWFHLEYVFVVFFLYGLASIVLSYVISLFTKTQLGTFAWTAAYQAVCFLSYLIAYVCIVTYAPVAKIDASILVAHFVLSALAPICSAMRAMFLATNLFSIACDGSALSTRPGTLEAYGGPILYLVLQCIGFFGLLLWLDSGSVGSSLRRILERKNKTGAHQEVDEAVADELRRMTSVGEVEDGLRVMHVTKSFGKNTAVDNVSFGIRRGEVFALLGPNGAGKSTTISLIRGDVKPSLNGGDIYVEDKSVVKNLAAARTHLGVCPQIDAMDQMTVREHLEFYARIRGISNVQHNVSAVLQAVGLGAFASRMASALSGGNKRKLSLGIALMGNPTVLLLDEPSSGLDAAAKRIMWNTLAATVSGRSILLTTHSMEEADALAGRAGILARRMLALGSPDDLRQRFGDAIHVHLVCNSAPRTPDEEMARIMAWIRDRLPSATAGPRMYHGQIRFSVPVADVPLPKGDSHDGSGTQRGSAIGRLVVLLEEHKDELKMSHYSVSPTTLDQVFLTIVGQHQVREENYDEKPKGWWADWIPGRHA</sequence>
<feature type="domain" description="ABC transporter" evidence="12">
    <location>
        <begin position="1303"/>
        <end position="1530"/>
    </location>
</feature>
<organism evidence="13 14">
    <name type="scientific">Moelleriella libera RCEF 2490</name>
    <dbReference type="NCBI Taxonomy" id="1081109"/>
    <lineage>
        <taxon>Eukaryota</taxon>
        <taxon>Fungi</taxon>
        <taxon>Dikarya</taxon>
        <taxon>Ascomycota</taxon>
        <taxon>Pezizomycotina</taxon>
        <taxon>Sordariomycetes</taxon>
        <taxon>Hypocreomycetidae</taxon>
        <taxon>Hypocreales</taxon>
        <taxon>Clavicipitaceae</taxon>
        <taxon>Moelleriella</taxon>
    </lineage>
</organism>
<reference evidence="13 14" key="1">
    <citation type="journal article" date="2016" name="Genome Biol. Evol.">
        <title>Divergent and convergent evolution of fungal pathogenicity.</title>
        <authorList>
            <person name="Shang Y."/>
            <person name="Xiao G."/>
            <person name="Zheng P."/>
            <person name="Cen K."/>
            <person name="Zhan S."/>
            <person name="Wang C."/>
        </authorList>
    </citation>
    <scope>NUCLEOTIDE SEQUENCE [LARGE SCALE GENOMIC DNA]</scope>
    <source>
        <strain evidence="13 14">RCEF 2490</strain>
    </source>
</reference>
<comment type="similarity">
    <text evidence="2">Belongs to the ABC transporter superfamily. ABCA family.</text>
</comment>
<dbReference type="Pfam" id="PF00005">
    <property type="entry name" value="ABC_tran"/>
    <property type="match status" value="2"/>
</dbReference>
<keyword evidence="14" id="KW-1185">Reference proteome</keyword>
<dbReference type="InterPro" id="IPR003593">
    <property type="entry name" value="AAA+_ATPase"/>
</dbReference>
<keyword evidence="9 11" id="KW-0472">Membrane</keyword>
<feature type="transmembrane region" description="Helical" evidence="11">
    <location>
        <begin position="874"/>
        <end position="895"/>
    </location>
</feature>
<dbReference type="InterPro" id="IPR027417">
    <property type="entry name" value="P-loop_NTPase"/>
</dbReference>
<feature type="transmembrane region" description="Helical" evidence="11">
    <location>
        <begin position="277"/>
        <end position="306"/>
    </location>
</feature>
<dbReference type="PANTHER" id="PTHR19229">
    <property type="entry name" value="ATP-BINDING CASSETTE TRANSPORTER SUBFAMILY A ABCA"/>
    <property type="match status" value="1"/>
</dbReference>
<evidence type="ECO:0000256" key="4">
    <source>
        <dbReference type="ARBA" id="ARBA00022692"/>
    </source>
</evidence>
<accession>A0A167ZQT4</accession>
<feature type="transmembrane region" description="Helical" evidence="11">
    <location>
        <begin position="1195"/>
        <end position="1219"/>
    </location>
</feature>
<proteinExistence type="inferred from homology"/>
<evidence type="ECO:0000256" key="11">
    <source>
        <dbReference type="SAM" id="Phobius"/>
    </source>
</evidence>
<feature type="transmembrane region" description="Helical" evidence="11">
    <location>
        <begin position="415"/>
        <end position="438"/>
    </location>
</feature>
<dbReference type="PROSITE" id="PS00211">
    <property type="entry name" value="ABC_TRANSPORTER_1"/>
    <property type="match status" value="2"/>
</dbReference>
<dbReference type="InterPro" id="IPR017871">
    <property type="entry name" value="ABC_transporter-like_CS"/>
</dbReference>
<feature type="transmembrane region" description="Helical" evidence="11">
    <location>
        <begin position="1240"/>
        <end position="1257"/>
    </location>
</feature>
<feature type="transmembrane region" description="Helical" evidence="11">
    <location>
        <begin position="20"/>
        <end position="44"/>
    </location>
</feature>
<evidence type="ECO:0000256" key="7">
    <source>
        <dbReference type="ARBA" id="ARBA00022840"/>
    </source>
</evidence>
<dbReference type="CDD" id="cd03263">
    <property type="entry name" value="ABC_subfamily_A"/>
    <property type="match status" value="2"/>
</dbReference>
<evidence type="ECO:0000259" key="12">
    <source>
        <dbReference type="PROSITE" id="PS50893"/>
    </source>
</evidence>
<evidence type="ECO:0000256" key="10">
    <source>
        <dbReference type="SAM" id="MobiDB-lite"/>
    </source>
</evidence>
<evidence type="ECO:0000256" key="6">
    <source>
        <dbReference type="ARBA" id="ARBA00022741"/>
    </source>
</evidence>
<keyword evidence="4 11" id="KW-0812">Transmembrane</keyword>
<evidence type="ECO:0000256" key="3">
    <source>
        <dbReference type="ARBA" id="ARBA00022448"/>
    </source>
</evidence>
<dbReference type="GO" id="GO:0140359">
    <property type="term" value="F:ABC-type transporter activity"/>
    <property type="evidence" value="ECO:0007669"/>
    <property type="project" value="InterPro"/>
</dbReference>
<keyword evidence="8 11" id="KW-1133">Transmembrane helix</keyword>
<dbReference type="SUPFAM" id="SSF52540">
    <property type="entry name" value="P-loop containing nucleoside triphosphate hydrolases"/>
    <property type="match status" value="2"/>
</dbReference>
<dbReference type="GO" id="GO:0005524">
    <property type="term" value="F:ATP binding"/>
    <property type="evidence" value="ECO:0007669"/>
    <property type="project" value="UniProtKB-KW"/>
</dbReference>
<evidence type="ECO:0000313" key="14">
    <source>
        <dbReference type="Proteomes" id="UP000078544"/>
    </source>
</evidence>
<evidence type="ECO:0000313" key="13">
    <source>
        <dbReference type="EMBL" id="KZZ92981.1"/>
    </source>
</evidence>
<feature type="domain" description="ABC transporter" evidence="12">
    <location>
        <begin position="471"/>
        <end position="710"/>
    </location>
</feature>
<dbReference type="EMBL" id="AZGY01000014">
    <property type="protein sequence ID" value="KZZ92981.1"/>
    <property type="molecule type" value="Genomic_DNA"/>
</dbReference>
<evidence type="ECO:0000256" key="2">
    <source>
        <dbReference type="ARBA" id="ARBA00008869"/>
    </source>
</evidence>
<evidence type="ECO:0000256" key="1">
    <source>
        <dbReference type="ARBA" id="ARBA00004141"/>
    </source>
</evidence>
<dbReference type="Gene3D" id="3.40.50.300">
    <property type="entry name" value="P-loop containing nucleotide triphosphate hydrolases"/>
    <property type="match status" value="2"/>
</dbReference>
<comment type="caution">
    <text evidence="13">The sequence shown here is derived from an EMBL/GenBank/DDBJ whole genome shotgun (WGS) entry which is preliminary data.</text>
</comment>
<dbReference type="InterPro" id="IPR013525">
    <property type="entry name" value="ABC2_TM"/>
</dbReference>
<feature type="region of interest" description="Disordered" evidence="10">
    <location>
        <begin position="781"/>
        <end position="841"/>
    </location>
</feature>
<protein>
    <submittedName>
        <fullName evidence="13">ABC transporter-like protein</fullName>
    </submittedName>
</protein>
<gene>
    <name evidence="13" type="ORF">AAL_06013</name>
</gene>
<dbReference type="OrthoDB" id="8061355at2759"/>
<dbReference type="Proteomes" id="UP000078544">
    <property type="component" value="Unassembled WGS sequence"/>
</dbReference>
<dbReference type="PROSITE" id="PS50893">
    <property type="entry name" value="ABC_TRANSPORTER_2"/>
    <property type="match status" value="2"/>
</dbReference>
<feature type="compositionally biased region" description="Low complexity" evidence="10">
    <location>
        <begin position="828"/>
        <end position="840"/>
    </location>
</feature>
<dbReference type="Pfam" id="PF12698">
    <property type="entry name" value="ABC2_membrane_3"/>
    <property type="match status" value="2"/>
</dbReference>
<feature type="compositionally biased region" description="Basic and acidic residues" evidence="10">
    <location>
        <begin position="792"/>
        <end position="804"/>
    </location>
</feature>
<feature type="transmembrane region" description="Helical" evidence="11">
    <location>
        <begin position="373"/>
        <end position="395"/>
    </location>
</feature>
<feature type="transmembrane region" description="Helical" evidence="11">
    <location>
        <begin position="1160"/>
        <end position="1183"/>
    </location>
</feature>
<feature type="transmembrane region" description="Helical" evidence="11">
    <location>
        <begin position="1126"/>
        <end position="1148"/>
    </location>
</feature>
<evidence type="ECO:0000256" key="8">
    <source>
        <dbReference type="ARBA" id="ARBA00022989"/>
    </source>
</evidence>
<feature type="transmembrane region" description="Helical" evidence="11">
    <location>
        <begin position="344"/>
        <end position="366"/>
    </location>
</feature>
<dbReference type="InterPro" id="IPR026082">
    <property type="entry name" value="ABCA"/>
</dbReference>
<dbReference type="InterPro" id="IPR003439">
    <property type="entry name" value="ABC_transporter-like_ATP-bd"/>
</dbReference>
<keyword evidence="7" id="KW-0067">ATP-binding</keyword>